<evidence type="ECO:0000259" key="2">
    <source>
        <dbReference type="Pfam" id="PF06745"/>
    </source>
</evidence>
<sequence length="295" mass="33805">MEDQIRKALEFLRQDLRMEEEAAALYARQAEEMEEGWLRRIFLENVADEERHAEIFRYAIDRVEYSAANPTVSTGIDELDDILYGGVPEGYAVILISPPLDERDLLTEGFLRDGVDRDEAVLLITTRLRGVASGLATERPDRFYLMLCSPRADLMVGDGPNVLKFQGVENLTQLNIALERFLRGISERGGGPRRVVLDIVSDTLLTHELRVARSWLTDLLTMLKAGDATVLSTLDPDMHSRDEARTVIDLFDGHMDIEEREADGERRRTLTVRRLYGKKYLDRELVLDRDRLTRR</sequence>
<proteinExistence type="predicted"/>
<feature type="coiled-coil region" evidence="1">
    <location>
        <begin position="2"/>
        <end position="29"/>
    </location>
</feature>
<evidence type="ECO:0000313" key="3">
    <source>
        <dbReference type="EMBL" id="KON31099.1"/>
    </source>
</evidence>
<accession>A0A0M0BRP7</accession>
<dbReference type="SUPFAM" id="SSF52540">
    <property type="entry name" value="P-loop containing nucleoside triphosphate hydrolases"/>
    <property type="match status" value="1"/>
</dbReference>
<organism evidence="3 4">
    <name type="scientific">miscellaneous Crenarchaeota group-15 archaeon DG-45</name>
    <dbReference type="NCBI Taxonomy" id="1685127"/>
    <lineage>
        <taxon>Archaea</taxon>
        <taxon>Candidatus Bathyarchaeota</taxon>
        <taxon>MCG-15</taxon>
    </lineage>
</organism>
<comment type="caution">
    <text evidence="3">The sequence shown here is derived from an EMBL/GenBank/DDBJ whole genome shotgun (WGS) entry which is preliminary data.</text>
</comment>
<keyword evidence="1" id="KW-0175">Coiled coil</keyword>
<dbReference type="SUPFAM" id="SSF47240">
    <property type="entry name" value="Ferritin-like"/>
    <property type="match status" value="1"/>
</dbReference>
<gene>
    <name evidence="3" type="ORF">AC482_01960</name>
</gene>
<evidence type="ECO:0000313" key="4">
    <source>
        <dbReference type="Proteomes" id="UP000037210"/>
    </source>
</evidence>
<dbReference type="AlphaFoldDB" id="A0A0M0BRP7"/>
<dbReference type="Pfam" id="PF06745">
    <property type="entry name" value="ATPase"/>
    <property type="match status" value="1"/>
</dbReference>
<protein>
    <recommendedName>
        <fullName evidence="2">KaiC-like domain-containing protein</fullName>
    </recommendedName>
</protein>
<dbReference type="Proteomes" id="UP000037210">
    <property type="component" value="Unassembled WGS sequence"/>
</dbReference>
<reference evidence="3 4" key="1">
    <citation type="submission" date="2015-06" db="EMBL/GenBank/DDBJ databases">
        <title>New insights into the roles of widespread benthic archaea in carbon and nitrogen cycling.</title>
        <authorList>
            <person name="Lazar C.S."/>
            <person name="Baker B.J."/>
            <person name="Seitz K.W."/>
            <person name="Hyde A.S."/>
            <person name="Dick G.J."/>
            <person name="Hinrichs K.-U."/>
            <person name="Teske A.P."/>
        </authorList>
    </citation>
    <scope>NUCLEOTIDE SEQUENCE [LARGE SCALE GENOMIC DNA]</scope>
    <source>
        <strain evidence="3">DG-45</strain>
    </source>
</reference>
<dbReference type="InterPro" id="IPR027417">
    <property type="entry name" value="P-loop_NTPase"/>
</dbReference>
<feature type="domain" description="KaiC-like" evidence="2">
    <location>
        <begin position="168"/>
        <end position="279"/>
    </location>
</feature>
<name>A0A0M0BRP7_9ARCH</name>
<dbReference type="InterPro" id="IPR009078">
    <property type="entry name" value="Ferritin-like_SF"/>
</dbReference>
<dbReference type="InterPro" id="IPR014774">
    <property type="entry name" value="KaiC-like_dom"/>
</dbReference>
<dbReference type="EMBL" id="LFWZ01000013">
    <property type="protein sequence ID" value="KON31099.1"/>
    <property type="molecule type" value="Genomic_DNA"/>
</dbReference>
<evidence type="ECO:0000256" key="1">
    <source>
        <dbReference type="SAM" id="Coils"/>
    </source>
</evidence>
<dbReference type="Gene3D" id="3.40.50.300">
    <property type="entry name" value="P-loop containing nucleotide triphosphate hydrolases"/>
    <property type="match status" value="1"/>
</dbReference>